<evidence type="ECO:0000313" key="6">
    <source>
        <dbReference type="EMBL" id="ADL56903.1"/>
    </source>
</evidence>
<dbReference type="Gene3D" id="1.10.287.130">
    <property type="match status" value="1"/>
</dbReference>
<gene>
    <name evidence="6" type="ordered locus">Galf_2911</name>
</gene>
<evidence type="ECO:0000256" key="2">
    <source>
        <dbReference type="ARBA" id="ARBA00012438"/>
    </source>
</evidence>
<proteinExistence type="predicted"/>
<evidence type="ECO:0000256" key="4">
    <source>
        <dbReference type="SAM" id="Coils"/>
    </source>
</evidence>
<dbReference type="InterPro" id="IPR003594">
    <property type="entry name" value="HATPase_dom"/>
</dbReference>
<dbReference type="OrthoDB" id="1931120at2"/>
<accession>D9SE81</accession>
<organism evidence="6 7">
    <name type="scientific">Gallionella capsiferriformans (strain ES-2)</name>
    <name type="common">Gallionella ferruginea capsiferriformans (strain ES-2)</name>
    <dbReference type="NCBI Taxonomy" id="395494"/>
    <lineage>
        <taxon>Bacteria</taxon>
        <taxon>Pseudomonadati</taxon>
        <taxon>Pseudomonadota</taxon>
        <taxon>Betaproteobacteria</taxon>
        <taxon>Nitrosomonadales</taxon>
        <taxon>Gallionellaceae</taxon>
        <taxon>Gallionella</taxon>
    </lineage>
</organism>
<dbReference type="KEGG" id="gca:Galf_2911"/>
<dbReference type="STRING" id="395494.Galf_2911"/>
<name>D9SE81_GALCS</name>
<dbReference type="Gene3D" id="3.30.565.10">
    <property type="entry name" value="Histidine kinase-like ATPase, C-terminal domain"/>
    <property type="match status" value="1"/>
</dbReference>
<feature type="domain" description="Histidine kinase" evidence="5">
    <location>
        <begin position="112"/>
        <end position="356"/>
    </location>
</feature>
<dbReference type="eggNOG" id="COG4191">
    <property type="taxonomic scope" value="Bacteria"/>
</dbReference>
<dbReference type="InterPro" id="IPR005467">
    <property type="entry name" value="His_kinase_dom"/>
</dbReference>
<dbReference type="Proteomes" id="UP000001235">
    <property type="component" value="Chromosome"/>
</dbReference>
<keyword evidence="3" id="KW-0597">Phosphoprotein</keyword>
<dbReference type="EC" id="2.7.13.3" evidence="2"/>
<dbReference type="SUPFAM" id="SSF47384">
    <property type="entry name" value="Homodimeric domain of signal transducing histidine kinase"/>
    <property type="match status" value="1"/>
</dbReference>
<feature type="coiled-coil region" evidence="4">
    <location>
        <begin position="52"/>
        <end position="79"/>
    </location>
</feature>
<protein>
    <recommendedName>
        <fullName evidence="2">histidine kinase</fullName>
        <ecNumber evidence="2">2.7.13.3</ecNumber>
    </recommendedName>
</protein>
<dbReference type="CDD" id="cd00082">
    <property type="entry name" value="HisKA"/>
    <property type="match status" value="1"/>
</dbReference>
<reference evidence="6 7" key="1">
    <citation type="submission" date="2010-08" db="EMBL/GenBank/DDBJ databases">
        <title>Complete sequence of Gallionella capsiferriformans ES-2.</title>
        <authorList>
            <consortium name="US DOE Joint Genome Institute"/>
            <person name="Lucas S."/>
            <person name="Copeland A."/>
            <person name="Lapidus A."/>
            <person name="Cheng J.-F."/>
            <person name="Bruce D."/>
            <person name="Goodwin L."/>
            <person name="Pitluck S."/>
            <person name="Chertkov O."/>
            <person name="Davenport K.W."/>
            <person name="Detter J.C."/>
            <person name="Han C."/>
            <person name="Tapia R."/>
            <person name="Land M."/>
            <person name="Hauser L."/>
            <person name="Chang Y.-J."/>
            <person name="Jeffries C."/>
            <person name="Kyrpides N."/>
            <person name="Ivanova N."/>
            <person name="Mikhailova N."/>
            <person name="Shelobolina E.S."/>
            <person name="Picardal F."/>
            <person name="Roden E."/>
            <person name="Emerson D."/>
            <person name="Woyke T."/>
        </authorList>
    </citation>
    <scope>NUCLEOTIDE SEQUENCE [LARGE SCALE GENOMIC DNA]</scope>
    <source>
        <strain evidence="6 7">ES-2</strain>
    </source>
</reference>
<dbReference type="EMBL" id="CP002159">
    <property type="protein sequence ID" value="ADL56903.1"/>
    <property type="molecule type" value="Genomic_DNA"/>
</dbReference>
<sequence>MHRLLERQIKRFLGESAIQSPELAAFLSAIDEAYTRFDSDARIIERSLKLMSAELNEANDGLRTELAEHKQTELALQKEKEDQLLLIKKLEEAQNHLMQSDKLASIGQLAAGVAHEINNPIGYVYSNLSSLEKYVQDTFELIDVYEQTEVAITAPDILERIKAKKEKVDIVFLKEDLKSLMSESKEGITRVKDIVQNLKDFAHVDISEVWHATNLHHGMDSTLNIVKNEIKYKAEVVKEYGIIPDVECLSSQINQVFMNLLVNASHAIESHGTITISSGQLKDEVWVEIADTGQGIPPEHINKIFDPFFTTKPVGKGTGLGLSLSYGIIQKHHGRLEVHSERGKGTTFRVWLPITQRENCADEGEAGSVNAVV</sequence>
<dbReference type="PROSITE" id="PS50109">
    <property type="entry name" value="HIS_KIN"/>
    <property type="match status" value="1"/>
</dbReference>
<dbReference type="PRINTS" id="PR00344">
    <property type="entry name" value="BCTRLSENSOR"/>
</dbReference>
<dbReference type="InterPro" id="IPR036890">
    <property type="entry name" value="HATPase_C_sf"/>
</dbReference>
<evidence type="ECO:0000256" key="3">
    <source>
        <dbReference type="ARBA" id="ARBA00022553"/>
    </source>
</evidence>
<dbReference type="SMART" id="SM00387">
    <property type="entry name" value="HATPase_c"/>
    <property type="match status" value="1"/>
</dbReference>
<dbReference type="InterPro" id="IPR004358">
    <property type="entry name" value="Sig_transdc_His_kin-like_C"/>
</dbReference>
<keyword evidence="7" id="KW-1185">Reference proteome</keyword>
<keyword evidence="4" id="KW-0175">Coiled coil</keyword>
<evidence type="ECO:0000256" key="1">
    <source>
        <dbReference type="ARBA" id="ARBA00000085"/>
    </source>
</evidence>
<dbReference type="InterPro" id="IPR036097">
    <property type="entry name" value="HisK_dim/P_sf"/>
</dbReference>
<evidence type="ECO:0000313" key="7">
    <source>
        <dbReference type="Proteomes" id="UP000001235"/>
    </source>
</evidence>
<dbReference type="AlphaFoldDB" id="D9SE81"/>
<dbReference type="Pfam" id="PF02518">
    <property type="entry name" value="HATPase_c"/>
    <property type="match status" value="1"/>
</dbReference>
<keyword evidence="6" id="KW-0808">Transferase</keyword>
<dbReference type="InterPro" id="IPR003661">
    <property type="entry name" value="HisK_dim/P_dom"/>
</dbReference>
<dbReference type="GO" id="GO:0000155">
    <property type="term" value="F:phosphorelay sensor kinase activity"/>
    <property type="evidence" value="ECO:0007669"/>
    <property type="project" value="InterPro"/>
</dbReference>
<keyword evidence="6" id="KW-0418">Kinase</keyword>
<dbReference type="PANTHER" id="PTHR43065">
    <property type="entry name" value="SENSOR HISTIDINE KINASE"/>
    <property type="match status" value="1"/>
</dbReference>
<dbReference type="SUPFAM" id="SSF55874">
    <property type="entry name" value="ATPase domain of HSP90 chaperone/DNA topoisomerase II/histidine kinase"/>
    <property type="match status" value="1"/>
</dbReference>
<comment type="catalytic activity">
    <reaction evidence="1">
        <text>ATP + protein L-histidine = ADP + protein N-phospho-L-histidine.</text>
        <dbReference type="EC" id="2.7.13.3"/>
    </reaction>
</comment>
<evidence type="ECO:0000259" key="5">
    <source>
        <dbReference type="PROSITE" id="PS50109"/>
    </source>
</evidence>
<dbReference type="RefSeq" id="WP_013294805.1">
    <property type="nucleotide sequence ID" value="NC_014394.1"/>
</dbReference>
<dbReference type="HOGENOM" id="CLU_000445_114_39_4"/>
<dbReference type="PANTHER" id="PTHR43065:SF50">
    <property type="entry name" value="HISTIDINE KINASE"/>
    <property type="match status" value="1"/>
</dbReference>